<keyword evidence="1" id="KW-0812">Transmembrane</keyword>
<evidence type="ECO:0000256" key="1">
    <source>
        <dbReference type="SAM" id="Phobius"/>
    </source>
</evidence>
<dbReference type="EMBL" id="CP059066">
    <property type="protein sequence ID" value="QSQ10056.1"/>
    <property type="molecule type" value="Genomic_DNA"/>
</dbReference>
<evidence type="ECO:0008006" key="4">
    <source>
        <dbReference type="Google" id="ProtNLM"/>
    </source>
</evidence>
<evidence type="ECO:0000313" key="2">
    <source>
        <dbReference type="EMBL" id="QSQ10056.1"/>
    </source>
</evidence>
<sequence length="170" mass="19553">MKAIDFLIIGCIVGAIFITLMKKWFNRRIIIKRIEKAKRGEKDAIKLLKAQGFKILNVQERKPLTTYINGKPYTNYVQVDIIAEKRKKKYIAEVKTGTRAVQTTNPNTRRQLLEYYLVYKPEGILLLDMSNKKINEVHFDIIKPFNKATIEMIKILIVFIAGLIAGAIIG</sequence>
<name>A0A8A0RS96_9FIRM</name>
<keyword evidence="1" id="KW-1133">Transmembrane helix</keyword>
<keyword evidence="3" id="KW-1185">Reference proteome</keyword>
<feature type="transmembrane region" description="Helical" evidence="1">
    <location>
        <begin position="6"/>
        <end position="25"/>
    </location>
</feature>
<evidence type="ECO:0000313" key="3">
    <source>
        <dbReference type="Proteomes" id="UP000662904"/>
    </source>
</evidence>
<dbReference type="SUPFAM" id="SSF52980">
    <property type="entry name" value="Restriction endonuclease-like"/>
    <property type="match status" value="1"/>
</dbReference>
<dbReference type="InterPro" id="IPR011856">
    <property type="entry name" value="tRNA_endonuc-like_dom_sf"/>
</dbReference>
<dbReference type="InterPro" id="IPR011335">
    <property type="entry name" value="Restrct_endonuc-II-like"/>
</dbReference>
<organism evidence="2 3">
    <name type="scientific">Koleobacter methoxysyntrophicus</name>
    <dbReference type="NCBI Taxonomy" id="2751313"/>
    <lineage>
        <taxon>Bacteria</taxon>
        <taxon>Bacillati</taxon>
        <taxon>Bacillota</taxon>
        <taxon>Clostridia</taxon>
        <taxon>Koleobacterales</taxon>
        <taxon>Koleobacteraceae</taxon>
        <taxon>Koleobacter</taxon>
    </lineage>
</organism>
<dbReference type="Proteomes" id="UP000662904">
    <property type="component" value="Chromosome"/>
</dbReference>
<dbReference type="GO" id="GO:0003676">
    <property type="term" value="F:nucleic acid binding"/>
    <property type="evidence" value="ECO:0007669"/>
    <property type="project" value="InterPro"/>
</dbReference>
<keyword evidence="1" id="KW-0472">Membrane</keyword>
<gene>
    <name evidence="2" type="ORF">H0A61_02448</name>
</gene>
<feature type="transmembrane region" description="Helical" evidence="1">
    <location>
        <begin position="152"/>
        <end position="169"/>
    </location>
</feature>
<dbReference type="KEGG" id="kme:H0A61_02448"/>
<dbReference type="AlphaFoldDB" id="A0A8A0RS96"/>
<reference evidence="2" key="1">
    <citation type="submission" date="2020-07" db="EMBL/GenBank/DDBJ databases">
        <title>Koleobacter methoxysyntrophicus gen. nov., sp. nov., a novel anaerobic bacterium isolated from deep subsurface oil field and proposal of Koleobacterales ord. nov. in the phylum Firmicutes.</title>
        <authorList>
            <person name="Sakamoto S."/>
            <person name="Tamaki H."/>
        </authorList>
    </citation>
    <scope>NUCLEOTIDE SEQUENCE</scope>
    <source>
        <strain evidence="2">NRmbB1</strain>
    </source>
</reference>
<dbReference type="Gene3D" id="3.40.1350.10">
    <property type="match status" value="1"/>
</dbReference>
<proteinExistence type="predicted"/>
<protein>
    <recommendedName>
        <fullName evidence="4">PD-(D/E)XK endonuclease-like domain-containing protein</fullName>
    </recommendedName>
</protein>
<accession>A0A8A0RS96</accession>